<feature type="transmembrane region" description="Helical" evidence="1">
    <location>
        <begin position="55"/>
        <end position="75"/>
    </location>
</feature>
<feature type="transmembrane region" description="Helical" evidence="1">
    <location>
        <begin position="96"/>
        <end position="117"/>
    </location>
</feature>
<dbReference type="RefSeq" id="WP_367651227.1">
    <property type="nucleotide sequence ID" value="NZ_CABVPP010000014.1"/>
</dbReference>
<evidence type="ECO:0000313" key="2">
    <source>
        <dbReference type="EMBL" id="VWB52034.1"/>
    </source>
</evidence>
<organism evidence="2 3">
    <name type="scientific">Burkholderia pseudomultivorans</name>
    <dbReference type="NCBI Taxonomy" id="1207504"/>
    <lineage>
        <taxon>Bacteria</taxon>
        <taxon>Pseudomonadati</taxon>
        <taxon>Pseudomonadota</taxon>
        <taxon>Betaproteobacteria</taxon>
        <taxon>Burkholderiales</taxon>
        <taxon>Burkholderiaceae</taxon>
        <taxon>Burkholderia</taxon>
        <taxon>Burkholderia cepacia complex</taxon>
    </lineage>
</organism>
<dbReference type="AlphaFoldDB" id="A0A6P2K5I2"/>
<keyword evidence="1" id="KW-0472">Membrane</keyword>
<dbReference type="EMBL" id="CABVPP010000014">
    <property type="protein sequence ID" value="VWB52034.1"/>
    <property type="molecule type" value="Genomic_DNA"/>
</dbReference>
<feature type="transmembrane region" description="Helical" evidence="1">
    <location>
        <begin position="149"/>
        <end position="169"/>
    </location>
</feature>
<evidence type="ECO:0000256" key="1">
    <source>
        <dbReference type="SAM" id="Phobius"/>
    </source>
</evidence>
<evidence type="ECO:0000313" key="3">
    <source>
        <dbReference type="Proteomes" id="UP000494162"/>
    </source>
</evidence>
<keyword evidence="1" id="KW-0812">Transmembrane</keyword>
<name>A0A6P2K5I2_9BURK</name>
<reference evidence="2 3" key="1">
    <citation type="submission" date="2019-09" db="EMBL/GenBank/DDBJ databases">
        <authorList>
            <person name="Depoorter E."/>
        </authorList>
    </citation>
    <scope>NUCLEOTIDE SEQUENCE [LARGE SCALE GENOMIC DNA]</scope>
    <source>
        <strain evidence="2">LMG 26883</strain>
    </source>
</reference>
<gene>
    <name evidence="2" type="ORF">BPS26883_02411</name>
</gene>
<keyword evidence="1" id="KW-1133">Transmembrane helix</keyword>
<dbReference type="Proteomes" id="UP000494162">
    <property type="component" value="Unassembled WGS sequence"/>
</dbReference>
<sequence>MATLVRRLSKVALFLGLFTLSIRYVRPYPYEWTESQTRAWLYTSQALGIRDPEDFYFMVWVTIETVAAVLAYIAIIRMWRHYRNKKIQVEKWRPKMISLTRALLKVLLFAGLFLLSVRCIGRNGAMPESEALRWLSIAQRFGVREADDVHIPVMLALDLLATTLAYMTITKLWKYFRRKKSMSRNFARK</sequence>
<protein>
    <recommendedName>
        <fullName evidence="4">Transmembrane protein</fullName>
    </recommendedName>
</protein>
<proteinExistence type="predicted"/>
<evidence type="ECO:0008006" key="4">
    <source>
        <dbReference type="Google" id="ProtNLM"/>
    </source>
</evidence>
<accession>A0A6P2K5I2</accession>
<dbReference type="GeneID" id="93173947"/>